<protein>
    <submittedName>
        <fullName evidence="2">Uncharacterized protein</fullName>
    </submittedName>
</protein>
<feature type="coiled-coil region" evidence="1">
    <location>
        <begin position="131"/>
        <end position="158"/>
    </location>
</feature>
<organism evidence="2 3">
    <name type="scientific">Daphnia galeata</name>
    <dbReference type="NCBI Taxonomy" id="27404"/>
    <lineage>
        <taxon>Eukaryota</taxon>
        <taxon>Metazoa</taxon>
        <taxon>Ecdysozoa</taxon>
        <taxon>Arthropoda</taxon>
        <taxon>Crustacea</taxon>
        <taxon>Branchiopoda</taxon>
        <taxon>Diplostraca</taxon>
        <taxon>Cladocera</taxon>
        <taxon>Anomopoda</taxon>
        <taxon>Daphniidae</taxon>
        <taxon>Daphnia</taxon>
    </lineage>
</organism>
<keyword evidence="3" id="KW-1185">Reference proteome</keyword>
<dbReference type="AlphaFoldDB" id="A0A8J2RNV6"/>
<dbReference type="OrthoDB" id="6350778at2759"/>
<gene>
    <name evidence="2" type="ORF">DGAL_LOCUS7365</name>
</gene>
<accession>A0A8J2RNV6</accession>
<keyword evidence="1" id="KW-0175">Coiled coil</keyword>
<proteinExistence type="predicted"/>
<evidence type="ECO:0000256" key="1">
    <source>
        <dbReference type="SAM" id="Coils"/>
    </source>
</evidence>
<sequence length="173" mass="20754">MTWIISFNNRTMENLHIALNKEFEIPIDNLEVYLEKTCAAAAERPLDEKIIRILKKLSALLWQRYQISRGECSELQCTLSEELLLNSERLRTLTILRRDEKKYQERLQKNSWLLERVRERGRTHIRIAREAQDLKRYVEEQKETIVQLKKDINRLKKKCGKQNRPSSQNYRVG</sequence>
<evidence type="ECO:0000313" key="3">
    <source>
        <dbReference type="Proteomes" id="UP000789390"/>
    </source>
</evidence>
<comment type="caution">
    <text evidence="2">The sequence shown here is derived from an EMBL/GenBank/DDBJ whole genome shotgun (WGS) entry which is preliminary data.</text>
</comment>
<evidence type="ECO:0000313" key="2">
    <source>
        <dbReference type="EMBL" id="CAH0104459.1"/>
    </source>
</evidence>
<reference evidence="2" key="1">
    <citation type="submission" date="2021-11" db="EMBL/GenBank/DDBJ databases">
        <authorList>
            <person name="Schell T."/>
        </authorList>
    </citation>
    <scope>NUCLEOTIDE SEQUENCE</scope>
    <source>
        <strain evidence="2">M5</strain>
    </source>
</reference>
<name>A0A8J2RNV6_9CRUS</name>
<dbReference type="EMBL" id="CAKKLH010000142">
    <property type="protein sequence ID" value="CAH0104459.1"/>
    <property type="molecule type" value="Genomic_DNA"/>
</dbReference>
<dbReference type="Proteomes" id="UP000789390">
    <property type="component" value="Unassembled WGS sequence"/>
</dbReference>